<dbReference type="AlphaFoldDB" id="A0A919ANI8"/>
<dbReference type="EMBL" id="BNCI01000001">
    <property type="protein sequence ID" value="GHF17783.1"/>
    <property type="molecule type" value="Genomic_DNA"/>
</dbReference>
<keyword evidence="1" id="KW-0805">Transcription regulation</keyword>
<dbReference type="InterPro" id="IPR009057">
    <property type="entry name" value="Homeodomain-like_sf"/>
</dbReference>
<gene>
    <name evidence="6" type="ORF">GCM10017044_10270</name>
</gene>
<evidence type="ECO:0000259" key="5">
    <source>
        <dbReference type="PROSITE" id="PS01124"/>
    </source>
</evidence>
<reference evidence="6" key="1">
    <citation type="journal article" date="2014" name="Int. J. Syst. Evol. Microbiol.">
        <title>Complete genome sequence of Corynebacterium casei LMG S-19264T (=DSM 44701T), isolated from a smear-ripened cheese.</title>
        <authorList>
            <consortium name="US DOE Joint Genome Institute (JGI-PGF)"/>
            <person name="Walter F."/>
            <person name="Albersmeier A."/>
            <person name="Kalinowski J."/>
            <person name="Ruckert C."/>
        </authorList>
    </citation>
    <scope>NUCLEOTIDE SEQUENCE</scope>
    <source>
        <strain evidence="6">KCTC 42590</strain>
    </source>
</reference>
<feature type="domain" description="HTH araC/xylS-type" evidence="5">
    <location>
        <begin position="241"/>
        <end position="346"/>
    </location>
</feature>
<evidence type="ECO:0000256" key="4">
    <source>
        <dbReference type="SAM" id="Phobius"/>
    </source>
</evidence>
<dbReference type="InterPro" id="IPR018060">
    <property type="entry name" value="HTH_AraC"/>
</dbReference>
<evidence type="ECO:0000256" key="1">
    <source>
        <dbReference type="ARBA" id="ARBA00023015"/>
    </source>
</evidence>
<evidence type="ECO:0000313" key="7">
    <source>
        <dbReference type="Proteomes" id="UP000630923"/>
    </source>
</evidence>
<dbReference type="SMART" id="SM00342">
    <property type="entry name" value="HTH_ARAC"/>
    <property type="match status" value="1"/>
</dbReference>
<dbReference type="RefSeq" id="WP_191250483.1">
    <property type="nucleotide sequence ID" value="NZ_BNCI01000001.1"/>
</dbReference>
<dbReference type="Gene3D" id="1.10.10.60">
    <property type="entry name" value="Homeodomain-like"/>
    <property type="match status" value="1"/>
</dbReference>
<dbReference type="Proteomes" id="UP000630923">
    <property type="component" value="Unassembled WGS sequence"/>
</dbReference>
<dbReference type="Pfam" id="PF12833">
    <property type="entry name" value="HTH_18"/>
    <property type="match status" value="1"/>
</dbReference>
<evidence type="ECO:0000313" key="6">
    <source>
        <dbReference type="EMBL" id="GHF17783.1"/>
    </source>
</evidence>
<evidence type="ECO:0000256" key="2">
    <source>
        <dbReference type="ARBA" id="ARBA00023125"/>
    </source>
</evidence>
<keyword evidence="7" id="KW-1185">Reference proteome</keyword>
<keyword evidence="4" id="KW-0472">Membrane</keyword>
<feature type="transmembrane region" description="Helical" evidence="4">
    <location>
        <begin position="89"/>
        <end position="106"/>
    </location>
</feature>
<protein>
    <recommendedName>
        <fullName evidence="5">HTH araC/xylS-type domain-containing protein</fullName>
    </recommendedName>
</protein>
<keyword evidence="4" id="KW-0812">Transmembrane</keyword>
<dbReference type="PROSITE" id="PS00041">
    <property type="entry name" value="HTH_ARAC_FAMILY_1"/>
    <property type="match status" value="1"/>
</dbReference>
<dbReference type="PROSITE" id="PS01124">
    <property type="entry name" value="HTH_ARAC_FAMILY_2"/>
    <property type="match status" value="1"/>
</dbReference>
<dbReference type="InterPro" id="IPR018062">
    <property type="entry name" value="HTH_AraC-typ_CS"/>
</dbReference>
<dbReference type="GO" id="GO:0003700">
    <property type="term" value="F:DNA-binding transcription factor activity"/>
    <property type="evidence" value="ECO:0007669"/>
    <property type="project" value="InterPro"/>
</dbReference>
<dbReference type="SUPFAM" id="SSF46689">
    <property type="entry name" value="Homeodomain-like"/>
    <property type="match status" value="1"/>
</dbReference>
<name>A0A919ANI8_9PROT</name>
<feature type="transmembrane region" description="Helical" evidence="4">
    <location>
        <begin position="61"/>
        <end position="77"/>
    </location>
</feature>
<feature type="transmembrane region" description="Helical" evidence="4">
    <location>
        <begin position="6"/>
        <end position="25"/>
    </location>
</feature>
<dbReference type="PANTHER" id="PTHR43280:SF2">
    <property type="entry name" value="HTH-TYPE TRANSCRIPTIONAL REGULATOR EXSA"/>
    <property type="match status" value="1"/>
</dbReference>
<accession>A0A919ANI8</accession>
<organism evidence="6 7">
    <name type="scientific">Kordiimonas sediminis</name>
    <dbReference type="NCBI Taxonomy" id="1735581"/>
    <lineage>
        <taxon>Bacteria</taxon>
        <taxon>Pseudomonadati</taxon>
        <taxon>Pseudomonadota</taxon>
        <taxon>Alphaproteobacteria</taxon>
        <taxon>Kordiimonadales</taxon>
        <taxon>Kordiimonadaceae</taxon>
        <taxon>Kordiimonas</taxon>
    </lineage>
</organism>
<keyword evidence="2" id="KW-0238">DNA-binding</keyword>
<keyword evidence="3" id="KW-0804">Transcription</keyword>
<feature type="transmembrane region" description="Helical" evidence="4">
    <location>
        <begin position="183"/>
        <end position="204"/>
    </location>
</feature>
<keyword evidence="4" id="KW-1133">Transmembrane helix</keyword>
<comment type="caution">
    <text evidence="6">The sequence shown here is derived from an EMBL/GenBank/DDBJ whole genome shotgun (WGS) entry which is preliminary data.</text>
</comment>
<evidence type="ECO:0000256" key="3">
    <source>
        <dbReference type="ARBA" id="ARBA00023163"/>
    </source>
</evidence>
<reference evidence="6" key="2">
    <citation type="submission" date="2020-09" db="EMBL/GenBank/DDBJ databases">
        <authorList>
            <person name="Sun Q."/>
            <person name="Kim S."/>
        </authorList>
    </citation>
    <scope>NUCLEOTIDE SEQUENCE</scope>
    <source>
        <strain evidence="6">KCTC 42590</strain>
    </source>
</reference>
<feature type="transmembrane region" description="Helical" evidence="4">
    <location>
        <begin position="30"/>
        <end position="49"/>
    </location>
</feature>
<dbReference type="PANTHER" id="PTHR43280">
    <property type="entry name" value="ARAC-FAMILY TRANSCRIPTIONAL REGULATOR"/>
    <property type="match status" value="1"/>
</dbReference>
<proteinExistence type="predicted"/>
<feature type="transmembrane region" description="Helical" evidence="4">
    <location>
        <begin position="151"/>
        <end position="171"/>
    </location>
</feature>
<sequence length="349" mass="39703">MIILSLINIIQLIMAAQAALFGGLALSERLFAFSALMFTFFLHMSFNIMVDTDHLGPFTDITSSFVFLYGPLFYLFIKELTQEAKTLRPDVWLHFVPFFATILITINPSVLGALSLVSLLIYGILIYRYVQTYDRVIDRTLSDALSGRLTGLKWLCGFLGILTLYDITRTLAHDIFGVMRTDFWFAITMLGVLLLINWLALFTFQFNKRFNGLYPGEESIASTFEATPTEVNSEDIKRIENAIVRLAEDNLYLQPDLRLKDFADHVGMDERQLSRQLKAVSGDRFPKHVQRLRIEKAKKLILDAEKAGTKANFLRISFDAGFSAKSSFNKAFKDETGVTPTQWRSAQNQ</sequence>
<dbReference type="GO" id="GO:0043565">
    <property type="term" value="F:sequence-specific DNA binding"/>
    <property type="evidence" value="ECO:0007669"/>
    <property type="project" value="InterPro"/>
</dbReference>